<gene>
    <name evidence="2" type="ORF">ACFW88_17845</name>
</gene>
<name>A0ABW6H6Z6_9ACTN</name>
<dbReference type="SUPFAM" id="SSF51556">
    <property type="entry name" value="Metallo-dependent hydrolases"/>
    <property type="match status" value="1"/>
</dbReference>
<dbReference type="Pfam" id="PF01979">
    <property type="entry name" value="Amidohydro_1"/>
    <property type="match status" value="1"/>
</dbReference>
<evidence type="ECO:0000313" key="3">
    <source>
        <dbReference type="Proteomes" id="UP001599756"/>
    </source>
</evidence>
<keyword evidence="3" id="KW-1185">Reference proteome</keyword>
<dbReference type="InterPro" id="IPR011059">
    <property type="entry name" value="Metal-dep_hydrolase_composite"/>
</dbReference>
<dbReference type="InterPro" id="IPR006680">
    <property type="entry name" value="Amidohydro-rel"/>
</dbReference>
<reference evidence="2 3" key="1">
    <citation type="submission" date="2024-09" db="EMBL/GenBank/DDBJ databases">
        <title>The Natural Products Discovery Center: Release of the First 8490 Sequenced Strains for Exploring Actinobacteria Biosynthetic Diversity.</title>
        <authorList>
            <person name="Kalkreuter E."/>
            <person name="Kautsar S.A."/>
            <person name="Yang D."/>
            <person name="Bader C.D."/>
            <person name="Teijaro C.N."/>
            <person name="Fluegel L."/>
            <person name="Davis C.M."/>
            <person name="Simpson J.R."/>
            <person name="Lauterbach L."/>
            <person name="Steele A.D."/>
            <person name="Gui C."/>
            <person name="Meng S."/>
            <person name="Li G."/>
            <person name="Viehrig K."/>
            <person name="Ye F."/>
            <person name="Su P."/>
            <person name="Kiefer A.F."/>
            <person name="Nichols A."/>
            <person name="Cepeda A.J."/>
            <person name="Yan W."/>
            <person name="Fan B."/>
            <person name="Jiang Y."/>
            <person name="Adhikari A."/>
            <person name="Zheng C.-J."/>
            <person name="Schuster L."/>
            <person name="Cowan T.M."/>
            <person name="Smanski M.J."/>
            <person name="Chevrette M.G."/>
            <person name="De Carvalho L.P.S."/>
            <person name="Shen B."/>
        </authorList>
    </citation>
    <scope>NUCLEOTIDE SEQUENCE [LARGE SCALE GENOMIC DNA]</scope>
    <source>
        <strain evidence="2 3">NPDC059500</strain>
    </source>
</reference>
<dbReference type="PANTHER" id="PTHR43135:SF3">
    <property type="entry name" value="ALPHA-D-RIBOSE 1-METHYLPHOSPHONATE 5-TRIPHOSPHATE DIPHOSPHATASE"/>
    <property type="match status" value="1"/>
</dbReference>
<evidence type="ECO:0000313" key="2">
    <source>
        <dbReference type="EMBL" id="MFE1752374.1"/>
    </source>
</evidence>
<evidence type="ECO:0000259" key="1">
    <source>
        <dbReference type="Pfam" id="PF01979"/>
    </source>
</evidence>
<proteinExistence type="predicted"/>
<protein>
    <submittedName>
        <fullName evidence="2">Amidohydrolase family protein</fullName>
    </submittedName>
</protein>
<dbReference type="RefSeq" id="WP_381798487.1">
    <property type="nucleotide sequence ID" value="NZ_JBHYTS010000025.1"/>
</dbReference>
<accession>A0ABW6H6Z6</accession>
<dbReference type="InterPro" id="IPR051781">
    <property type="entry name" value="Metallo-dep_Hydrolase"/>
</dbReference>
<dbReference type="EMBL" id="JBHYTS010000025">
    <property type="protein sequence ID" value="MFE1752374.1"/>
    <property type="molecule type" value="Genomic_DNA"/>
</dbReference>
<feature type="domain" description="Amidohydrolase-related" evidence="1">
    <location>
        <begin position="4"/>
        <end position="92"/>
    </location>
</feature>
<dbReference type="Gene3D" id="2.30.40.10">
    <property type="entry name" value="Urease, subunit C, domain 1"/>
    <property type="match status" value="1"/>
</dbReference>
<dbReference type="PANTHER" id="PTHR43135">
    <property type="entry name" value="ALPHA-D-RIBOSE 1-METHYLPHOSPHONATE 5-TRIPHOSPHATE DIPHOSPHATASE"/>
    <property type="match status" value="1"/>
</dbReference>
<organism evidence="2 3">
    <name type="scientific">Streptomyces anandii</name>
    <dbReference type="NCBI Taxonomy" id="285454"/>
    <lineage>
        <taxon>Bacteria</taxon>
        <taxon>Bacillati</taxon>
        <taxon>Actinomycetota</taxon>
        <taxon>Actinomycetes</taxon>
        <taxon>Kitasatosporales</taxon>
        <taxon>Streptomycetaceae</taxon>
        <taxon>Streptomyces</taxon>
    </lineage>
</organism>
<comment type="caution">
    <text evidence="2">The sequence shown here is derived from an EMBL/GenBank/DDBJ whole genome shotgun (WGS) entry which is preliminary data.</text>
</comment>
<dbReference type="Proteomes" id="UP001599756">
    <property type="component" value="Unassembled WGS sequence"/>
</dbReference>
<dbReference type="InterPro" id="IPR032466">
    <property type="entry name" value="Metal_Hydrolase"/>
</dbReference>
<sequence length="99" mass="10511">MAASDVRVAFGTDAGMFPHRLNGKEFTAMVESGISPLRALRAATSTAADLLHLPGLGRIRPGVTADLIALPGDPFDDIASTDSVDFVMHHGTIHRWITS</sequence>
<dbReference type="Gene3D" id="3.20.20.140">
    <property type="entry name" value="Metal-dependent hydrolases"/>
    <property type="match status" value="1"/>
</dbReference>